<dbReference type="RefSeq" id="WP_175494781.1">
    <property type="nucleotide sequence ID" value="NZ_FOVL01000008.1"/>
</dbReference>
<keyword evidence="1" id="KW-1133">Transmembrane helix</keyword>
<dbReference type="Proteomes" id="UP000199153">
    <property type="component" value="Unassembled WGS sequence"/>
</dbReference>
<accession>A0A1I5A2X3</accession>
<evidence type="ECO:0000313" key="3">
    <source>
        <dbReference type="Proteomes" id="UP000199153"/>
    </source>
</evidence>
<dbReference type="STRING" id="287099.SAMN05660413_01658"/>
<reference evidence="2 3" key="1">
    <citation type="submission" date="2016-10" db="EMBL/GenBank/DDBJ databases">
        <authorList>
            <person name="de Groot N.N."/>
        </authorList>
    </citation>
    <scope>NUCLEOTIDE SEQUENCE [LARGE SCALE GENOMIC DNA]</scope>
    <source>
        <strain evidence="2 3">DSM 17794</strain>
    </source>
</reference>
<evidence type="ECO:0000313" key="2">
    <source>
        <dbReference type="EMBL" id="SFN56723.1"/>
    </source>
</evidence>
<feature type="transmembrane region" description="Helical" evidence="1">
    <location>
        <begin position="6"/>
        <end position="25"/>
    </location>
</feature>
<name>A0A1I5A2X3_9FLAO</name>
<protein>
    <submittedName>
        <fullName evidence="2">Uncharacterized protein</fullName>
    </submittedName>
</protein>
<organism evidence="2 3">
    <name type="scientific">Salegentibacter flavus</name>
    <dbReference type="NCBI Taxonomy" id="287099"/>
    <lineage>
        <taxon>Bacteria</taxon>
        <taxon>Pseudomonadati</taxon>
        <taxon>Bacteroidota</taxon>
        <taxon>Flavobacteriia</taxon>
        <taxon>Flavobacteriales</taxon>
        <taxon>Flavobacteriaceae</taxon>
        <taxon>Salegentibacter</taxon>
    </lineage>
</organism>
<keyword evidence="1" id="KW-0812">Transmembrane</keyword>
<proteinExistence type="predicted"/>
<keyword evidence="1" id="KW-0472">Membrane</keyword>
<keyword evidence="3" id="KW-1185">Reference proteome</keyword>
<dbReference type="AlphaFoldDB" id="A0A1I5A2X3"/>
<gene>
    <name evidence="2" type="ORF">SAMN05660413_01658</name>
</gene>
<evidence type="ECO:0000256" key="1">
    <source>
        <dbReference type="SAM" id="Phobius"/>
    </source>
</evidence>
<sequence>MNSPTKISLLFFLIFIIGVLFYVSIINNSLNKKTEIEIYNFSISQEEIYTSITFQE</sequence>
<dbReference type="EMBL" id="FOVL01000008">
    <property type="protein sequence ID" value="SFN56723.1"/>
    <property type="molecule type" value="Genomic_DNA"/>
</dbReference>